<proteinExistence type="predicted"/>
<dbReference type="AlphaFoldDB" id="A0A1B9E8T3"/>
<keyword evidence="3" id="KW-1185">Reference proteome</keyword>
<sequence>MAIEQEKTKDFLPVGENLRAMISQSFLTAKNLKDVLNDKGIFIDENDKNKSIPLLMTSILSPKEFEGLVENQITKEERFKVNTLTIPCKTDKKLLELIPTNFSINNIIKENVVYKPNFKVIGNPKFTIVANNPNQIQLVYEIERKNETKDWVQTKTTHKSFLTIEKKNNEINLVVTKNSTSKETNDINEMIMKSFKTHLKDINLVKEEADYVRILFKNFNNVNRIQFLYSFTSPSISRSLEFIEITDLNVQIDETINTPNEIKEFISGIDNLKINGKELQEHIFITNQTFHEKIIFSSISLKYKFDFGGLKGTCISEFSFPAFLQKQKTNSEFQFNLSINLDKSVKEFGNLNTINKDISRIIENYKLEQFEKYKLTDELTLLPTAILI</sequence>
<evidence type="ECO:0000259" key="1">
    <source>
        <dbReference type="Pfam" id="PF26110"/>
    </source>
</evidence>
<name>A0A1B9E8T3_9FLAO</name>
<organism evidence="2 3">
    <name type="scientific">Flavobacterium crassostreae</name>
    <dbReference type="NCBI Taxonomy" id="1763534"/>
    <lineage>
        <taxon>Bacteria</taxon>
        <taxon>Pseudomonadati</taxon>
        <taxon>Bacteroidota</taxon>
        <taxon>Flavobacteriia</taxon>
        <taxon>Flavobacteriales</taxon>
        <taxon>Flavobacteriaceae</taxon>
        <taxon>Flavobacterium</taxon>
    </lineage>
</organism>
<dbReference type="RefSeq" id="WP_066331951.1">
    <property type="nucleotide sequence ID" value="NZ_CP017688.1"/>
</dbReference>
<dbReference type="Proteomes" id="UP000093510">
    <property type="component" value="Unassembled WGS sequence"/>
</dbReference>
<dbReference type="Pfam" id="PF26110">
    <property type="entry name" value="GAPS4b_N"/>
    <property type="match status" value="1"/>
</dbReference>
<evidence type="ECO:0000313" key="3">
    <source>
        <dbReference type="Proteomes" id="UP000093510"/>
    </source>
</evidence>
<accession>A0A1B9E8T3</accession>
<evidence type="ECO:0000313" key="2">
    <source>
        <dbReference type="EMBL" id="OCB78367.1"/>
    </source>
</evidence>
<protein>
    <recommendedName>
        <fullName evidence="1">GAPS4b N-terminal domain-containing protein</fullName>
    </recommendedName>
</protein>
<dbReference type="EMBL" id="LVEP01000011">
    <property type="protein sequence ID" value="OCB78367.1"/>
    <property type="molecule type" value="Genomic_DNA"/>
</dbReference>
<gene>
    <name evidence="2" type="ORF">LPBF_02240</name>
</gene>
<comment type="caution">
    <text evidence="2">The sequence shown here is derived from an EMBL/GenBank/DDBJ whole genome shotgun (WGS) entry which is preliminary data.</text>
</comment>
<reference evidence="2 3" key="1">
    <citation type="submission" date="2016-03" db="EMBL/GenBank/DDBJ databases">
        <authorList>
            <person name="Ploux O."/>
        </authorList>
    </citation>
    <scope>NUCLEOTIDE SEQUENCE [LARGE SCALE GENOMIC DNA]</scope>
    <source>
        <strain evidence="2 3">LPB0076</strain>
    </source>
</reference>
<dbReference type="STRING" id="1763534.GCA_001831475_02409"/>
<feature type="domain" description="GAPS4b N-terminal" evidence="1">
    <location>
        <begin position="16"/>
        <end position="77"/>
    </location>
</feature>
<dbReference type="InterPro" id="IPR058955">
    <property type="entry name" value="GAPS4b_N"/>
</dbReference>
<dbReference type="OrthoDB" id="2680312at2"/>